<feature type="coiled-coil region" evidence="1">
    <location>
        <begin position="673"/>
        <end position="765"/>
    </location>
</feature>
<dbReference type="OrthoDB" id="2416138at2759"/>
<feature type="compositionally biased region" description="Polar residues" evidence="2">
    <location>
        <begin position="1"/>
        <end position="32"/>
    </location>
</feature>
<feature type="compositionally biased region" description="Low complexity" evidence="2">
    <location>
        <begin position="591"/>
        <end position="607"/>
    </location>
</feature>
<feature type="region of interest" description="Disordered" evidence="2">
    <location>
        <begin position="928"/>
        <end position="947"/>
    </location>
</feature>
<comment type="caution">
    <text evidence="3">The sequence shown here is derived from an EMBL/GenBank/DDBJ whole genome shotgun (WGS) entry which is preliminary data.</text>
</comment>
<feature type="region of interest" description="Disordered" evidence="2">
    <location>
        <begin position="201"/>
        <end position="366"/>
    </location>
</feature>
<feature type="compositionally biased region" description="Low complexity" evidence="2">
    <location>
        <begin position="201"/>
        <end position="216"/>
    </location>
</feature>
<keyword evidence="1" id="KW-0175">Coiled coil</keyword>
<keyword evidence="4" id="KW-1185">Reference proteome</keyword>
<feature type="region of interest" description="Disordered" evidence="2">
    <location>
        <begin position="1005"/>
        <end position="1150"/>
    </location>
</feature>
<name>A0A9P6QK62_9FUNG</name>
<evidence type="ECO:0000313" key="3">
    <source>
        <dbReference type="EMBL" id="KAG0268033.1"/>
    </source>
</evidence>
<organism evidence="3 4">
    <name type="scientific">Actinomortierella ambigua</name>
    <dbReference type="NCBI Taxonomy" id="1343610"/>
    <lineage>
        <taxon>Eukaryota</taxon>
        <taxon>Fungi</taxon>
        <taxon>Fungi incertae sedis</taxon>
        <taxon>Mucoromycota</taxon>
        <taxon>Mortierellomycotina</taxon>
        <taxon>Mortierellomycetes</taxon>
        <taxon>Mortierellales</taxon>
        <taxon>Mortierellaceae</taxon>
        <taxon>Actinomortierella</taxon>
    </lineage>
</organism>
<feature type="compositionally biased region" description="Basic residues" evidence="2">
    <location>
        <begin position="581"/>
        <end position="590"/>
    </location>
</feature>
<dbReference type="EMBL" id="JAAAJB010000061">
    <property type="protein sequence ID" value="KAG0268033.1"/>
    <property type="molecule type" value="Genomic_DNA"/>
</dbReference>
<feature type="compositionally biased region" description="Low complexity" evidence="2">
    <location>
        <begin position="33"/>
        <end position="53"/>
    </location>
</feature>
<feature type="compositionally biased region" description="Low complexity" evidence="2">
    <location>
        <begin position="1035"/>
        <end position="1107"/>
    </location>
</feature>
<evidence type="ECO:0000256" key="2">
    <source>
        <dbReference type="SAM" id="MobiDB-lite"/>
    </source>
</evidence>
<reference evidence="3" key="1">
    <citation type="journal article" date="2020" name="Fungal Divers.">
        <title>Resolving the Mortierellaceae phylogeny through synthesis of multi-gene phylogenetics and phylogenomics.</title>
        <authorList>
            <person name="Vandepol N."/>
            <person name="Liber J."/>
            <person name="Desiro A."/>
            <person name="Na H."/>
            <person name="Kennedy M."/>
            <person name="Barry K."/>
            <person name="Grigoriev I.V."/>
            <person name="Miller A.N."/>
            <person name="O'Donnell K."/>
            <person name="Stajich J.E."/>
            <person name="Bonito G."/>
        </authorList>
    </citation>
    <scope>NUCLEOTIDE SEQUENCE</scope>
    <source>
        <strain evidence="3">BC1065</strain>
    </source>
</reference>
<feature type="region of interest" description="Disordered" evidence="2">
    <location>
        <begin position="444"/>
        <end position="493"/>
    </location>
</feature>
<evidence type="ECO:0000256" key="1">
    <source>
        <dbReference type="SAM" id="Coils"/>
    </source>
</evidence>
<dbReference type="Proteomes" id="UP000807716">
    <property type="component" value="Unassembled WGS sequence"/>
</dbReference>
<accession>A0A9P6QK62</accession>
<feature type="compositionally biased region" description="Polar residues" evidence="2">
    <location>
        <begin position="253"/>
        <end position="277"/>
    </location>
</feature>
<sequence>MSMQPAQPLKSHTQRVAIQTSFSPMAANPQTASSVPSTPRSPSVASSSSNSSSRPRRVHISLPKPAATAAAFPERLTLQSAQETRQHYAQLVTKSATSEALLKMPNISTKPSSSEDGILSPLSTDAPALLSSTSSVEEPPTTVLRLPKTAPSGLLTNMRVTIADGVTPPLLPPPPPPPLTTTTTAAAAAAAAVAVASPVVASSSSPLPSPAVSSPVQSFPTAFPPGQRPGLDRKRSSQIPSSPAQEHDKETEMQPQTSRRSSTMNPNAASFTPTLQKPTLMDCAASDRGDDQSQSGQVSHRASRRNTVDSRDAVVAGLGISSPNSQHPHQFGHGHSSSFNSPSTTPRHPHHSHYSNNHHHQHQGLTVNTKAMSPRHDRTTFAAGSPMLASAPMTAATSATTTTTTMTAATAAEFNPEEFRMEMMRQISDKLESGLSQIVSASMPLSPATSDKEDEQDKAGGSSSALGDDDGASSSSVSTATATTSSSTSTQLKRALRMTTLENDRLKTKNQELLEDKHSLELQRVDLQHTVTRLQDQVTRLQDLEMNNQFLLSRVKELESSRASSSLDSLETGSATNGHSASHHHHHNHSHSQSYQQQQNGSVSQSQLIQRLTHEVAALSAERDQLKIRQWQQQGAANGNNGHGLEIRSAHYVALENERNRLVDELGAKTVAMESLISQNEDLDLRSDQYKKRVWELERQCVILEDEAAQVARIRADLVEMEARAVAADALVEKLQDMEGQVTLIKNLQDRIDELETTNAELDHANWDLTEKLNIANNQHLLLAKEFENFRSKDKDDRQLQFLMTRIRELEQQIQERTQTQPDYKDEYERISKELEKLRVKVPQLEGQAKQVSLMRNKIMQLEKQIKTMEEMEPRLAEMQHMHERNLFLENELGELEMLRARELELETQVDELKARVAQLDQNKLSLSRMNSFRQQQQHGRARSGSMAPLPLSLQLHQQQQQQQLPETLGEELMMTTSSPLASPSLQRTLSSSQKMTDFRPMSFEAGMPMATSPKSPKASNMSTVSTASAWPSGRSSMSLTTNRMSTSSSTSSHNSSTSLSMASVSTNTTTTTTTAQHQQQQSSLTEVESTMMSTLVSSSSSSSLVSTPVTENMDEMEHHHEDKENQAPTEPLPAPAPVAAPVLEQPIVA</sequence>
<dbReference type="AlphaFoldDB" id="A0A9P6QK62"/>
<proteinExistence type="predicted"/>
<feature type="region of interest" description="Disordered" evidence="2">
    <location>
        <begin position="563"/>
        <end position="607"/>
    </location>
</feature>
<feature type="coiled-coil region" evidence="1">
    <location>
        <begin position="496"/>
        <end position="561"/>
    </location>
</feature>
<feature type="compositionally biased region" description="Polar residues" evidence="2">
    <location>
        <begin position="1013"/>
        <end position="1030"/>
    </location>
</feature>
<feature type="compositionally biased region" description="Polar residues" evidence="2">
    <location>
        <begin position="928"/>
        <end position="939"/>
    </location>
</feature>
<feature type="compositionally biased region" description="Basic residues" evidence="2">
    <location>
        <begin position="347"/>
        <end position="362"/>
    </location>
</feature>
<feature type="compositionally biased region" description="Basic and acidic residues" evidence="2">
    <location>
        <begin position="1116"/>
        <end position="1126"/>
    </location>
</feature>
<gene>
    <name evidence="3" type="ORF">DFQ27_007662</name>
</gene>
<evidence type="ECO:0000313" key="4">
    <source>
        <dbReference type="Proteomes" id="UP000807716"/>
    </source>
</evidence>
<feature type="region of interest" description="Disordered" evidence="2">
    <location>
        <begin position="1"/>
        <end position="66"/>
    </location>
</feature>
<feature type="compositionally biased region" description="Low complexity" evidence="2">
    <location>
        <begin position="459"/>
        <end position="490"/>
    </location>
</feature>
<feature type="compositionally biased region" description="Low complexity" evidence="2">
    <location>
        <begin position="1140"/>
        <end position="1150"/>
    </location>
</feature>
<protein>
    <submittedName>
        <fullName evidence="3">Uncharacterized protein</fullName>
    </submittedName>
</protein>